<gene>
    <name evidence="2" type="ORF">RchiOBHm_Chr4g0407241</name>
</gene>
<dbReference type="Proteomes" id="UP000238479">
    <property type="component" value="Chromosome 4"/>
</dbReference>
<name>A0A2P6QUJ4_ROSCH</name>
<comment type="caution">
    <text evidence="2">The sequence shown here is derived from an EMBL/GenBank/DDBJ whole genome shotgun (WGS) entry which is preliminary data.</text>
</comment>
<organism evidence="2 3">
    <name type="scientific">Rosa chinensis</name>
    <name type="common">China rose</name>
    <dbReference type="NCBI Taxonomy" id="74649"/>
    <lineage>
        <taxon>Eukaryota</taxon>
        <taxon>Viridiplantae</taxon>
        <taxon>Streptophyta</taxon>
        <taxon>Embryophyta</taxon>
        <taxon>Tracheophyta</taxon>
        <taxon>Spermatophyta</taxon>
        <taxon>Magnoliopsida</taxon>
        <taxon>eudicotyledons</taxon>
        <taxon>Gunneridae</taxon>
        <taxon>Pentapetalae</taxon>
        <taxon>rosids</taxon>
        <taxon>fabids</taxon>
        <taxon>Rosales</taxon>
        <taxon>Rosaceae</taxon>
        <taxon>Rosoideae</taxon>
        <taxon>Rosoideae incertae sedis</taxon>
        <taxon>Rosa</taxon>
    </lineage>
</organism>
<protein>
    <submittedName>
        <fullName evidence="2">Uncharacterized protein</fullName>
    </submittedName>
</protein>
<dbReference type="Gramene" id="PRQ37848">
    <property type="protein sequence ID" value="PRQ37848"/>
    <property type="gene ID" value="RchiOBHm_Chr4g0407241"/>
</dbReference>
<feature type="transmembrane region" description="Helical" evidence="1">
    <location>
        <begin position="37"/>
        <end position="56"/>
    </location>
</feature>
<evidence type="ECO:0000313" key="2">
    <source>
        <dbReference type="EMBL" id="PRQ37848.1"/>
    </source>
</evidence>
<evidence type="ECO:0000256" key="1">
    <source>
        <dbReference type="SAM" id="Phobius"/>
    </source>
</evidence>
<keyword evidence="1" id="KW-0812">Transmembrane</keyword>
<keyword evidence="1" id="KW-0472">Membrane</keyword>
<dbReference type="AlphaFoldDB" id="A0A2P6QUJ4"/>
<keyword evidence="3" id="KW-1185">Reference proteome</keyword>
<keyword evidence="1" id="KW-1133">Transmembrane helix</keyword>
<dbReference type="EMBL" id="PDCK01000042">
    <property type="protein sequence ID" value="PRQ37848.1"/>
    <property type="molecule type" value="Genomic_DNA"/>
</dbReference>
<proteinExistence type="predicted"/>
<accession>A0A2P6QUJ4</accession>
<reference evidence="2 3" key="1">
    <citation type="journal article" date="2018" name="Nat. Genet.">
        <title>The Rosa genome provides new insights in the design of modern roses.</title>
        <authorList>
            <person name="Bendahmane M."/>
        </authorList>
    </citation>
    <scope>NUCLEOTIDE SEQUENCE [LARGE SCALE GENOMIC DNA]</scope>
    <source>
        <strain evidence="3">cv. Old Blush</strain>
    </source>
</reference>
<sequence>MLVTALLASSAICRIYRPLNSTGAADLNKYLEILERGSALGIGVALKVSFFLSILISTSRVSYKKNGKLSE</sequence>
<evidence type="ECO:0000313" key="3">
    <source>
        <dbReference type="Proteomes" id="UP000238479"/>
    </source>
</evidence>